<keyword evidence="7" id="KW-0456">Lyase</keyword>
<evidence type="ECO:0000256" key="9">
    <source>
        <dbReference type="ARBA" id="ARBA00023295"/>
    </source>
</evidence>
<dbReference type="GO" id="GO:0008270">
    <property type="term" value="F:zinc ion binding"/>
    <property type="evidence" value="ECO:0007669"/>
    <property type="project" value="InterPro"/>
</dbReference>
<name>A0A0G0BS25_9BACT</name>
<dbReference type="InterPro" id="IPR015886">
    <property type="entry name" value="H2TH_FPG"/>
</dbReference>
<protein>
    <submittedName>
        <fullName evidence="12">Formamidopyrimidine-DNA glycosylase</fullName>
    </submittedName>
</protein>
<keyword evidence="6" id="KW-0234">DNA repair</keyword>
<dbReference type="SMART" id="SM01232">
    <property type="entry name" value="H2TH"/>
    <property type="match status" value="1"/>
</dbReference>
<reference evidence="12 13" key="1">
    <citation type="journal article" date="2015" name="Nature">
        <title>rRNA introns, odd ribosomes, and small enigmatic genomes across a large radiation of phyla.</title>
        <authorList>
            <person name="Brown C.T."/>
            <person name="Hug L.A."/>
            <person name="Thomas B.C."/>
            <person name="Sharon I."/>
            <person name="Castelle C.J."/>
            <person name="Singh A."/>
            <person name="Wilkins M.J."/>
            <person name="Williams K.H."/>
            <person name="Banfield J.F."/>
        </authorList>
    </citation>
    <scope>NUCLEOTIDE SEQUENCE [LARGE SCALE GENOMIC DNA]</scope>
</reference>
<keyword evidence="10" id="KW-0472">Membrane</keyword>
<comment type="similarity">
    <text evidence="2">Belongs to the FPG family.</text>
</comment>
<evidence type="ECO:0000256" key="6">
    <source>
        <dbReference type="ARBA" id="ARBA00023204"/>
    </source>
</evidence>
<dbReference type="InterPro" id="IPR012319">
    <property type="entry name" value="FPG_cat"/>
</dbReference>
<proteinExistence type="inferred from homology"/>
<evidence type="ECO:0000256" key="7">
    <source>
        <dbReference type="ARBA" id="ARBA00023239"/>
    </source>
</evidence>
<evidence type="ECO:0000313" key="12">
    <source>
        <dbReference type="EMBL" id="KKP72284.1"/>
    </source>
</evidence>
<feature type="transmembrane region" description="Helical" evidence="10">
    <location>
        <begin position="270"/>
        <end position="290"/>
    </location>
</feature>
<sequence length="305" mass="34619">MPELPEVESIKNSLKPNITGKIIKDIDILSSKNFVGNKKDVIGNKITSVYRYGKVLVFKLEKLDKLYNYLNIHFKLSGQMLYAKNINNAIFENPIPFTGGNKMPANTTRVIIKFTDNSAIFFNDLRKFGWIKISKQPLIPKGIDVLDKRFTPILIKLLTHKTRRPVKVLLMDQDLITGIGNIYANDSLYLAGIHPQRKSNSLNESEIKKLHKAIIEEIKKGVKDKGSSGADEAFILPDGSRGNHQRSFLVYQRDGKLCKKCKTIIKKVPTLPLVILNFPLVILNFPLVILNKVKDLATKRSVKYY</sequence>
<evidence type="ECO:0000256" key="5">
    <source>
        <dbReference type="ARBA" id="ARBA00023125"/>
    </source>
</evidence>
<dbReference type="Pfam" id="PF06831">
    <property type="entry name" value="H2TH"/>
    <property type="match status" value="1"/>
</dbReference>
<dbReference type="PANTHER" id="PTHR22993:SF9">
    <property type="entry name" value="FORMAMIDOPYRIMIDINE-DNA GLYCOSYLASE"/>
    <property type="match status" value="1"/>
</dbReference>
<dbReference type="PROSITE" id="PS51068">
    <property type="entry name" value="FPG_CAT"/>
    <property type="match status" value="1"/>
</dbReference>
<gene>
    <name evidence="12" type="ORF">UR68_C0018G0004</name>
</gene>
<evidence type="ECO:0000313" key="13">
    <source>
        <dbReference type="Proteomes" id="UP000034457"/>
    </source>
</evidence>
<dbReference type="GO" id="GO:0006284">
    <property type="term" value="P:base-excision repair"/>
    <property type="evidence" value="ECO:0007669"/>
    <property type="project" value="InterPro"/>
</dbReference>
<dbReference type="GO" id="GO:0003906">
    <property type="term" value="F:DNA-(apurinic or apyrimidinic site) endonuclease activity"/>
    <property type="evidence" value="ECO:0007669"/>
    <property type="project" value="InterPro"/>
</dbReference>
<dbReference type="InterPro" id="IPR035937">
    <property type="entry name" value="FPG_N"/>
</dbReference>
<evidence type="ECO:0000259" key="11">
    <source>
        <dbReference type="PROSITE" id="PS51068"/>
    </source>
</evidence>
<evidence type="ECO:0000256" key="1">
    <source>
        <dbReference type="ARBA" id="ARBA00001668"/>
    </source>
</evidence>
<dbReference type="GO" id="GO:0003684">
    <property type="term" value="F:damaged DNA binding"/>
    <property type="evidence" value="ECO:0007669"/>
    <property type="project" value="InterPro"/>
</dbReference>
<keyword evidence="10" id="KW-1133">Transmembrane helix</keyword>
<evidence type="ECO:0000256" key="4">
    <source>
        <dbReference type="ARBA" id="ARBA00022801"/>
    </source>
</evidence>
<dbReference type="SUPFAM" id="SSF46946">
    <property type="entry name" value="S13-like H2TH domain"/>
    <property type="match status" value="1"/>
</dbReference>
<keyword evidence="8" id="KW-0511">Multifunctional enzyme</keyword>
<dbReference type="Gene3D" id="3.20.190.10">
    <property type="entry name" value="MutM-like, N-terminal"/>
    <property type="match status" value="1"/>
</dbReference>
<dbReference type="STRING" id="1618478.UR68_C0018G0004"/>
<keyword evidence="5" id="KW-0238">DNA-binding</keyword>
<dbReference type="AlphaFoldDB" id="A0A0G0BS25"/>
<keyword evidence="4" id="KW-0378">Hydrolase</keyword>
<dbReference type="EMBL" id="LBQC01000018">
    <property type="protein sequence ID" value="KKP72284.1"/>
    <property type="molecule type" value="Genomic_DNA"/>
</dbReference>
<accession>A0A0G0BS25</accession>
<dbReference type="PANTHER" id="PTHR22993">
    <property type="entry name" value="FORMAMIDOPYRIMIDINE-DNA GLYCOSYLASE"/>
    <property type="match status" value="1"/>
</dbReference>
<keyword evidence="10" id="KW-0812">Transmembrane</keyword>
<organism evidence="12 13">
    <name type="scientific">Candidatus Roizmanbacteria bacterium GW2011_GWA2_35_19</name>
    <dbReference type="NCBI Taxonomy" id="1618478"/>
    <lineage>
        <taxon>Bacteria</taxon>
        <taxon>Candidatus Roizmaniibacteriota</taxon>
    </lineage>
</organism>
<keyword evidence="3" id="KW-0227">DNA damage</keyword>
<dbReference type="SMART" id="SM00898">
    <property type="entry name" value="Fapy_DNA_glyco"/>
    <property type="match status" value="1"/>
</dbReference>
<comment type="caution">
    <text evidence="12">The sequence shown here is derived from an EMBL/GenBank/DDBJ whole genome shotgun (WGS) entry which is preliminary data.</text>
</comment>
<evidence type="ECO:0000256" key="2">
    <source>
        <dbReference type="ARBA" id="ARBA00009409"/>
    </source>
</evidence>
<dbReference type="Pfam" id="PF01149">
    <property type="entry name" value="Fapy_DNA_glyco"/>
    <property type="match status" value="1"/>
</dbReference>
<dbReference type="GO" id="GO:0016829">
    <property type="term" value="F:lyase activity"/>
    <property type="evidence" value="ECO:0007669"/>
    <property type="project" value="UniProtKB-KW"/>
</dbReference>
<dbReference type="Proteomes" id="UP000034457">
    <property type="component" value="Unassembled WGS sequence"/>
</dbReference>
<dbReference type="SUPFAM" id="SSF81624">
    <property type="entry name" value="N-terminal domain of MutM-like DNA repair proteins"/>
    <property type="match status" value="1"/>
</dbReference>
<dbReference type="InterPro" id="IPR010979">
    <property type="entry name" value="Ribosomal_uS13-like_H2TH"/>
</dbReference>
<evidence type="ECO:0000256" key="10">
    <source>
        <dbReference type="SAM" id="Phobius"/>
    </source>
</evidence>
<keyword evidence="9" id="KW-0326">Glycosidase</keyword>
<comment type="catalytic activity">
    <reaction evidence="1">
        <text>Hydrolysis of DNA containing ring-opened 7-methylguanine residues, releasing 2,6-diamino-4-hydroxy-5-(N-methyl)formamidopyrimidine.</text>
        <dbReference type="EC" id="3.2.2.23"/>
    </reaction>
</comment>
<dbReference type="Gene3D" id="1.10.8.50">
    <property type="match status" value="1"/>
</dbReference>
<evidence type="ECO:0000256" key="8">
    <source>
        <dbReference type="ARBA" id="ARBA00023268"/>
    </source>
</evidence>
<dbReference type="PATRIC" id="fig|1618478.3.peg.667"/>
<dbReference type="GO" id="GO:0034039">
    <property type="term" value="F:8-oxo-7,8-dihydroguanine DNA N-glycosylase activity"/>
    <property type="evidence" value="ECO:0007669"/>
    <property type="project" value="TreeGrafter"/>
</dbReference>
<evidence type="ECO:0000256" key="3">
    <source>
        <dbReference type="ARBA" id="ARBA00022763"/>
    </source>
</evidence>
<feature type="domain" description="Formamidopyrimidine-DNA glycosylase catalytic" evidence="11">
    <location>
        <begin position="2"/>
        <end position="129"/>
    </location>
</feature>